<dbReference type="PANTHER" id="PTHR24320:SF282">
    <property type="entry name" value="WW DOMAIN-CONTAINING OXIDOREDUCTASE"/>
    <property type="match status" value="1"/>
</dbReference>
<evidence type="ECO:0000313" key="5">
    <source>
        <dbReference type="Proteomes" id="UP000235786"/>
    </source>
</evidence>
<evidence type="ECO:0000256" key="3">
    <source>
        <dbReference type="ARBA" id="ARBA00023002"/>
    </source>
</evidence>
<accession>A0A2J6R9U9</accession>
<dbReference type="PRINTS" id="PR00081">
    <property type="entry name" value="GDHRDH"/>
</dbReference>
<dbReference type="GO" id="GO:0016491">
    <property type="term" value="F:oxidoreductase activity"/>
    <property type="evidence" value="ECO:0007669"/>
    <property type="project" value="UniProtKB-KW"/>
</dbReference>
<dbReference type="STRING" id="1149755.A0A2J6R9U9"/>
<protein>
    <submittedName>
        <fullName evidence="4">NAD(P)-binding protein</fullName>
    </submittedName>
</protein>
<gene>
    <name evidence="4" type="ORF">L207DRAFT_546767</name>
</gene>
<keyword evidence="5" id="KW-1185">Reference proteome</keyword>
<evidence type="ECO:0000313" key="4">
    <source>
        <dbReference type="EMBL" id="PMD35287.1"/>
    </source>
</evidence>
<dbReference type="InterPro" id="IPR002347">
    <property type="entry name" value="SDR_fam"/>
</dbReference>
<organism evidence="4 5">
    <name type="scientific">Hyaloscypha variabilis (strain UAMH 11265 / GT02V1 / F)</name>
    <name type="common">Meliniomyces variabilis</name>
    <dbReference type="NCBI Taxonomy" id="1149755"/>
    <lineage>
        <taxon>Eukaryota</taxon>
        <taxon>Fungi</taxon>
        <taxon>Dikarya</taxon>
        <taxon>Ascomycota</taxon>
        <taxon>Pezizomycotina</taxon>
        <taxon>Leotiomycetes</taxon>
        <taxon>Helotiales</taxon>
        <taxon>Hyaloscyphaceae</taxon>
        <taxon>Hyaloscypha</taxon>
        <taxon>Hyaloscypha variabilis</taxon>
    </lineage>
</organism>
<dbReference type="Proteomes" id="UP000235786">
    <property type="component" value="Unassembled WGS sequence"/>
</dbReference>
<keyword evidence="3" id="KW-0560">Oxidoreductase</keyword>
<dbReference type="Pfam" id="PF00106">
    <property type="entry name" value="adh_short"/>
    <property type="match status" value="1"/>
</dbReference>
<comment type="similarity">
    <text evidence="1">Belongs to the short-chain dehydrogenases/reductases (SDR) family.</text>
</comment>
<dbReference type="EMBL" id="KZ613952">
    <property type="protein sequence ID" value="PMD35287.1"/>
    <property type="molecule type" value="Genomic_DNA"/>
</dbReference>
<evidence type="ECO:0000256" key="2">
    <source>
        <dbReference type="ARBA" id="ARBA00022857"/>
    </source>
</evidence>
<dbReference type="PANTHER" id="PTHR24320">
    <property type="entry name" value="RETINOL DEHYDROGENASE"/>
    <property type="match status" value="1"/>
</dbReference>
<reference evidence="4 5" key="1">
    <citation type="submission" date="2016-04" db="EMBL/GenBank/DDBJ databases">
        <title>A degradative enzymes factory behind the ericoid mycorrhizal symbiosis.</title>
        <authorList>
            <consortium name="DOE Joint Genome Institute"/>
            <person name="Martino E."/>
            <person name="Morin E."/>
            <person name="Grelet G."/>
            <person name="Kuo A."/>
            <person name="Kohler A."/>
            <person name="Daghino S."/>
            <person name="Barry K."/>
            <person name="Choi C."/>
            <person name="Cichocki N."/>
            <person name="Clum A."/>
            <person name="Copeland A."/>
            <person name="Hainaut M."/>
            <person name="Haridas S."/>
            <person name="Labutti K."/>
            <person name="Lindquist E."/>
            <person name="Lipzen A."/>
            <person name="Khouja H.-R."/>
            <person name="Murat C."/>
            <person name="Ohm R."/>
            <person name="Olson A."/>
            <person name="Spatafora J."/>
            <person name="Veneault-Fourrey C."/>
            <person name="Henrissat B."/>
            <person name="Grigoriev I."/>
            <person name="Martin F."/>
            <person name="Perotto S."/>
        </authorList>
    </citation>
    <scope>NUCLEOTIDE SEQUENCE [LARGE SCALE GENOMIC DNA]</scope>
    <source>
        <strain evidence="4 5">F</strain>
    </source>
</reference>
<name>A0A2J6R9U9_HYAVF</name>
<evidence type="ECO:0000256" key="1">
    <source>
        <dbReference type="ARBA" id="ARBA00006484"/>
    </source>
</evidence>
<dbReference type="SUPFAM" id="SSF51735">
    <property type="entry name" value="NAD(P)-binding Rossmann-fold domains"/>
    <property type="match status" value="1"/>
</dbReference>
<keyword evidence="2" id="KW-0521">NADP</keyword>
<sequence length="315" mass="33958">MSNFDPASLPDLSGKVYLVTGGNAGIGCETVRFLALKNATVYIGCRAPAKGNAAIAAIKAQVPTAKLHLLILNHMDLSSVVSAAKELTTKEKQLHGLINNAGIMAVPFAKSRDGYESQWQTNYLAHALLTHHLLPLLLSTARASKPGDVRIVNVSSMGHNFAPKEGIDFADINQEKGSLWTRYGQSKLGNVLNAKELNRLYGPKGIKKDEGEIWSMALHPGNIYTDLNKNARFAGPLSGAVAKLLNAFGAYIPADKGAYTNVYCAASEKLSSQMSGQYFVPLGKLGKASKFANNAQLAEKLWAWTEKEFELKGLL</sequence>
<proteinExistence type="inferred from homology"/>
<dbReference type="Gene3D" id="3.40.50.720">
    <property type="entry name" value="NAD(P)-binding Rossmann-like Domain"/>
    <property type="match status" value="1"/>
</dbReference>
<dbReference type="AlphaFoldDB" id="A0A2J6R9U9"/>
<dbReference type="InterPro" id="IPR036291">
    <property type="entry name" value="NAD(P)-bd_dom_sf"/>
</dbReference>
<dbReference type="OrthoDB" id="191139at2759"/>